<keyword evidence="2" id="KW-0472">Membrane</keyword>
<feature type="region of interest" description="Disordered" evidence="1">
    <location>
        <begin position="332"/>
        <end position="363"/>
    </location>
</feature>
<evidence type="ECO:0000256" key="2">
    <source>
        <dbReference type="SAM" id="Phobius"/>
    </source>
</evidence>
<keyword evidence="2" id="KW-0812">Transmembrane</keyword>
<keyword evidence="5" id="KW-1185">Reference proteome</keyword>
<feature type="transmembrane region" description="Helical" evidence="2">
    <location>
        <begin position="24"/>
        <end position="43"/>
    </location>
</feature>
<evidence type="ECO:0000256" key="1">
    <source>
        <dbReference type="SAM" id="MobiDB-lite"/>
    </source>
</evidence>
<evidence type="ECO:0000313" key="5">
    <source>
        <dbReference type="Proteomes" id="UP000595064"/>
    </source>
</evidence>
<keyword evidence="2" id="KW-1133">Transmembrane helix</keyword>
<evidence type="ECO:0000259" key="3">
    <source>
        <dbReference type="Pfam" id="PF13400"/>
    </source>
</evidence>
<dbReference type="Proteomes" id="UP000595064">
    <property type="component" value="Chromosome"/>
</dbReference>
<organism evidence="4 5">
    <name type="scientific">Delftia lacustris</name>
    <dbReference type="NCBI Taxonomy" id="558537"/>
    <lineage>
        <taxon>Bacteria</taxon>
        <taxon>Pseudomonadati</taxon>
        <taxon>Pseudomonadota</taxon>
        <taxon>Betaproteobacteria</taxon>
        <taxon>Burkholderiales</taxon>
        <taxon>Comamonadaceae</taxon>
        <taxon>Delftia</taxon>
    </lineage>
</organism>
<dbReference type="EMBL" id="CP065748">
    <property type="protein sequence ID" value="QPS84757.1"/>
    <property type="molecule type" value="Genomic_DNA"/>
</dbReference>
<feature type="domain" description="Putative Flp pilus-assembly TadG-like N-terminal" evidence="3">
    <location>
        <begin position="22"/>
        <end position="67"/>
    </location>
</feature>
<gene>
    <name evidence="4" type="ORF">I6G47_29585</name>
</gene>
<accession>A0A7T3DH82</accession>
<protein>
    <recommendedName>
        <fullName evidence="3">Putative Flp pilus-assembly TadG-like N-terminal domain-containing protein</fullName>
    </recommendedName>
</protein>
<dbReference type="AlphaFoldDB" id="A0A7T3DH82"/>
<dbReference type="KEGG" id="dla:I6G47_29585"/>
<evidence type="ECO:0000313" key="4">
    <source>
        <dbReference type="EMBL" id="QPS84757.1"/>
    </source>
</evidence>
<sequence length="493" mass="54931">MHTITTLRGGRIRIRRRDGQRGQALIYGIFVLIGALASLFFLFNTGQLSQEKTKLVSTADAVAYSAGVMHARALNFTAYGNRALIANEVLVAQMVSLSSWAQYAQTHAENLPTQFPECADYTGWGALIGAAFHYNEMYAIMCYATVQYAGQYIQQMAKMVPSLAFDTVTAVEANKQAIQKAHNLLHARSYLQSIRRSVMQDVAQANYAGDGSVKVLPLGPGIAVALTDDLDGFTQSYTGKDRGRMAELAVYAAHSDRFTKERVWTAEAEVPGPDEICIARERKSEVRRRGGTELVNYDEWIAEDTESFWRAQRRGGLIPRCRLREEPIAWGEQQAHPEDQDDSGAWLGGARTNAKASSQASSNKWRQYTGLPSYYDLSQPQLDKNDPTLRFSVRLSRAHSQLRTSDSASQITSTSDSRINAYQSQVAQGEMVAVATSEVFFERPLAQRQNRYGASQGLPLELPSLFNPYWQVRLIHSQPDVLGQQMRQRGLIP</sequence>
<reference evidence="4 5" key="1">
    <citation type="submission" date="2020-12" db="EMBL/GenBank/DDBJ databases">
        <title>FDA dAtabase for Regulatory Grade micrObial Sequences (FDA-ARGOS): Supporting development and validation of Infectious Disease Dx tests.</title>
        <authorList>
            <person name="Sproer C."/>
            <person name="Gronow S."/>
            <person name="Severitt S."/>
            <person name="Schroder I."/>
            <person name="Tallon L."/>
            <person name="Sadzewicz L."/>
            <person name="Zhao X."/>
            <person name="Boylan J."/>
            <person name="Ott S."/>
            <person name="Bowen H."/>
            <person name="Vavikolanu K."/>
            <person name="Mehta A."/>
            <person name="Aluvathingal J."/>
            <person name="Nadendla S."/>
            <person name="Lowell S."/>
            <person name="Myers T."/>
            <person name="Yan Y."/>
            <person name="Sichtig H."/>
        </authorList>
    </citation>
    <scope>NUCLEOTIDE SEQUENCE [LARGE SCALE GENOMIC DNA]</scope>
    <source>
        <strain evidence="4 5">FDAARGOS_890</strain>
    </source>
</reference>
<proteinExistence type="predicted"/>
<feature type="compositionally biased region" description="Low complexity" evidence="1">
    <location>
        <begin position="353"/>
        <end position="363"/>
    </location>
</feature>
<name>A0A7T3DH82_9BURK</name>
<dbReference type="Pfam" id="PF13400">
    <property type="entry name" value="Tad"/>
    <property type="match status" value="1"/>
</dbReference>
<dbReference type="InterPro" id="IPR028087">
    <property type="entry name" value="Tad_N"/>
</dbReference>